<evidence type="ECO:0000313" key="2">
    <source>
        <dbReference type="Proteomes" id="UP001164250"/>
    </source>
</evidence>
<comment type="caution">
    <text evidence="1">The sequence shown here is derived from an EMBL/GenBank/DDBJ whole genome shotgun (WGS) entry which is preliminary data.</text>
</comment>
<organism evidence="1 2">
    <name type="scientific">Pistacia atlantica</name>
    <dbReference type="NCBI Taxonomy" id="434234"/>
    <lineage>
        <taxon>Eukaryota</taxon>
        <taxon>Viridiplantae</taxon>
        <taxon>Streptophyta</taxon>
        <taxon>Embryophyta</taxon>
        <taxon>Tracheophyta</taxon>
        <taxon>Spermatophyta</taxon>
        <taxon>Magnoliopsida</taxon>
        <taxon>eudicotyledons</taxon>
        <taxon>Gunneridae</taxon>
        <taxon>Pentapetalae</taxon>
        <taxon>rosids</taxon>
        <taxon>malvids</taxon>
        <taxon>Sapindales</taxon>
        <taxon>Anacardiaceae</taxon>
        <taxon>Pistacia</taxon>
    </lineage>
</organism>
<reference evidence="2" key="1">
    <citation type="journal article" date="2023" name="G3 (Bethesda)">
        <title>Genome assembly and association tests identify interacting loci associated with vigor, precocity, and sex in interspecific pistachio rootstocks.</title>
        <authorList>
            <person name="Palmer W."/>
            <person name="Jacygrad E."/>
            <person name="Sagayaradj S."/>
            <person name="Cavanaugh K."/>
            <person name="Han R."/>
            <person name="Bertier L."/>
            <person name="Beede B."/>
            <person name="Kafkas S."/>
            <person name="Golino D."/>
            <person name="Preece J."/>
            <person name="Michelmore R."/>
        </authorList>
    </citation>
    <scope>NUCLEOTIDE SEQUENCE [LARGE SCALE GENOMIC DNA]</scope>
</reference>
<gene>
    <name evidence="1" type="ORF">Patl1_22442</name>
</gene>
<proteinExistence type="predicted"/>
<accession>A0ACC0ZXT3</accession>
<dbReference type="Proteomes" id="UP001164250">
    <property type="component" value="Chromosome 13"/>
</dbReference>
<dbReference type="EMBL" id="CM047909">
    <property type="protein sequence ID" value="KAJ0078923.1"/>
    <property type="molecule type" value="Genomic_DNA"/>
</dbReference>
<keyword evidence="2" id="KW-1185">Reference proteome</keyword>
<sequence length="89" mass="10412">MASVLGRQSDSTATEEKEETEHGDKGHRLHSRDQTPHDVVHAQLRHRKHLSPMYRLRCGPPFPRHYYRKISLNLNRSDEFYQGCSVSQI</sequence>
<protein>
    <submittedName>
        <fullName evidence="1">Uncharacterized protein</fullName>
    </submittedName>
</protein>
<name>A0ACC0ZXT3_9ROSI</name>
<evidence type="ECO:0000313" key="1">
    <source>
        <dbReference type="EMBL" id="KAJ0078923.1"/>
    </source>
</evidence>